<protein>
    <submittedName>
        <fullName evidence="1">Trypsin-like peptidase domain-containing protein</fullName>
    </submittedName>
</protein>
<dbReference type="InterPro" id="IPR011990">
    <property type="entry name" value="TPR-like_helical_dom_sf"/>
</dbReference>
<proteinExistence type="predicted"/>
<comment type="caution">
    <text evidence="1">The sequence shown here is derived from an EMBL/GenBank/DDBJ whole genome shotgun (WGS) entry which is preliminary data.</text>
</comment>
<organism evidence="1 2">
    <name type="scientific">Hamadaea flava</name>
    <dbReference type="NCBI Taxonomy" id="1742688"/>
    <lineage>
        <taxon>Bacteria</taxon>
        <taxon>Bacillati</taxon>
        <taxon>Actinomycetota</taxon>
        <taxon>Actinomycetes</taxon>
        <taxon>Micromonosporales</taxon>
        <taxon>Micromonosporaceae</taxon>
        <taxon>Hamadaea</taxon>
    </lineage>
</organism>
<evidence type="ECO:0000313" key="2">
    <source>
        <dbReference type="Proteomes" id="UP001595816"/>
    </source>
</evidence>
<evidence type="ECO:0000313" key="1">
    <source>
        <dbReference type="EMBL" id="MFC4129000.1"/>
    </source>
</evidence>
<accession>A0ABV8LDN6</accession>
<keyword evidence="2" id="KW-1185">Reference proteome</keyword>
<dbReference type="EMBL" id="JBHSAY010000001">
    <property type="protein sequence ID" value="MFC4129000.1"/>
    <property type="molecule type" value="Genomic_DNA"/>
</dbReference>
<dbReference type="RefSeq" id="WP_253753992.1">
    <property type="nucleotide sequence ID" value="NZ_JAMZDZ010000001.1"/>
</dbReference>
<name>A0ABV8LDN6_9ACTN</name>
<reference evidence="2" key="1">
    <citation type="journal article" date="2019" name="Int. J. Syst. Evol. Microbiol.">
        <title>The Global Catalogue of Microorganisms (GCM) 10K type strain sequencing project: providing services to taxonomists for standard genome sequencing and annotation.</title>
        <authorList>
            <consortium name="The Broad Institute Genomics Platform"/>
            <consortium name="The Broad Institute Genome Sequencing Center for Infectious Disease"/>
            <person name="Wu L."/>
            <person name="Ma J."/>
        </authorList>
    </citation>
    <scope>NUCLEOTIDE SEQUENCE [LARGE SCALE GENOMIC DNA]</scope>
    <source>
        <strain evidence="2">CGMCC 4.7289</strain>
    </source>
</reference>
<dbReference type="Gene3D" id="1.25.40.10">
    <property type="entry name" value="Tetratricopeptide repeat domain"/>
    <property type="match status" value="4"/>
</dbReference>
<dbReference type="InterPro" id="IPR009003">
    <property type="entry name" value="Peptidase_S1_PA"/>
</dbReference>
<dbReference type="SUPFAM" id="SSF50494">
    <property type="entry name" value="Trypsin-like serine proteases"/>
    <property type="match status" value="1"/>
</dbReference>
<dbReference type="Proteomes" id="UP001595816">
    <property type="component" value="Unassembled WGS sequence"/>
</dbReference>
<dbReference type="Pfam" id="PF13365">
    <property type="entry name" value="Trypsin_2"/>
    <property type="match status" value="1"/>
</dbReference>
<dbReference type="Gene3D" id="2.40.10.10">
    <property type="entry name" value="Trypsin-like serine proteases"/>
    <property type="match status" value="1"/>
</dbReference>
<dbReference type="InterPro" id="IPR043504">
    <property type="entry name" value="Peptidase_S1_PA_chymotrypsin"/>
</dbReference>
<sequence length="1581" mass="168734">MEVDSSRVLEVLADLPDGAEMRGTGFLLRADLVLTAWHVVDGAARVTMVLEAGSERSRTLEMRSFVRLGSSDVALVAVDADWGVVTPVQVGRFGERAAVIDCEAFGFPWFKMRNADGTEPRDGDGKPKFRELTQIPLRLAPQGNWRTGRCEVTVAAPPSDPPFGGSPWEGMSGAPVFDRSGLLVAVVTDHHRREGLSRLAAARLDLGLDTLGENDRTEVLALLGWESLDQLPTAGAPPWAAGKLQALADRLTEIVPVDGLQDRDDELAELASFCAGDASYTYWQAPPWAGKTALMATLALHPPAGVTVVPYFVTARQAGENDSNGFLHAVAGHLAALAGEELPNMTTMADAYHSFLRKCVRQAHAVGQQLVLIVDGLDEDTGTEAGSGLRSIASLLPRHPPDGLKVIVAGRPDPQLPGDLPADHPLWHCQRRILEASPHAAEIGRVAQLELRELLVARGLRRDVVGLITASGGGLTLIDLEKLTGQPRYDIAELLKSVFGRTVRGRLTPAAGDPQHVYLFAHDVLREQAVDLIGDVELAGHRQRIHHWADQYHADHWPATTPQFLLTGYPRLLEAIGDTARLTSLAEDVARHDLMLACTGGDDTAYSEIHAALTQLAATANPDLRTIVRLARHRETLLQRHGALPAGLPALWAQLGQVTRAEAIIRSRPDPLSQAETLASVARTILATRPADAARLLHDAEQTARAIFEPDRQAQALTAIATIVVHGEPDRAEQILRTITTPGPLARALASAAQSIWETREGLAVRLIAEAERIAHSLTDPDEQARTLSHIAQVTAQFDVERAQQIVHAVRQPGEQTRALVAIVAAAVVLNTDGAVRVASGLLEPAARAEAMINAAEAIIHGDTARAARLAVDAEQIAGQTPYPHLRARALMVRIQAAAIVDLDRAEAMACAVTDSSVRVRALEAVALEIGGNDRHRTERIAARAFRATQEIEQYGPQQQALTTTAIMTAAIHPDRALRMADTIKGAPRRLAILTAITQSIAATDPDQAEQTALAITDASTRAQVLTSLAQTMVRSDPVRAARLAGIVEEIARTIADPSLPPRTRATVVQTIADRDPEQAIAVARTLTGSSEHVDALTSAATTIAATDIENALEMVKIIADPRLSARALAMVAKVVVDHDPPRAVAIAIEASELPSAASTEQRAQLLTDLVHTIGLVDPHRAEQLARTIADPGARSRALLDVAAALSSADPQHAVRLLEDAEQAVSLITELHTQAQTLTNLMPAIADRNPTRAEEHANAITEPATRLKALSLIARTVAPTDLARAVRILQSAEDIARTIPDSDAQIRALTESATAIATHDAARALQIVNAIADPRHLTHALATLAKTLAEVDPGHALQLVDDALRAARRIADDYQQSDAYGNIAQTIASSLPERAEQLARTLADPEGQARALLAVAQGLVTDDPKRAAQVGIEAAQVACSITRLFQRTMVLTGAVRIIAVGDRRAAEQIARTIDHASARSQSLAEVAKMTARADSDYAERVARTIPRREVEAQCLLELATVWSADPGSGARIASVIASAIVLGGSWIAALPAVDAATRRGICQDLLAHPEASTAAVTPENT</sequence>
<gene>
    <name evidence="1" type="ORF">ACFOZ4_00025</name>
</gene>